<dbReference type="InterPro" id="IPR038765">
    <property type="entry name" value="Papain-like_cys_pep_sf"/>
</dbReference>
<dbReference type="GO" id="GO:0006508">
    <property type="term" value="P:proteolysis"/>
    <property type="evidence" value="ECO:0007669"/>
    <property type="project" value="UniProtKB-KW"/>
</dbReference>
<dbReference type="InterPro" id="IPR022684">
    <property type="entry name" value="Calpain_cysteine_protease"/>
</dbReference>
<evidence type="ECO:0000256" key="5">
    <source>
        <dbReference type="ARBA" id="ARBA00042255"/>
    </source>
</evidence>
<accession>W6MJ04</accession>
<organism evidence="7 8">
    <name type="scientific">Kuraishia capsulata CBS 1993</name>
    <dbReference type="NCBI Taxonomy" id="1382522"/>
    <lineage>
        <taxon>Eukaryota</taxon>
        <taxon>Fungi</taxon>
        <taxon>Dikarya</taxon>
        <taxon>Ascomycota</taxon>
        <taxon>Saccharomycotina</taxon>
        <taxon>Pichiomycetes</taxon>
        <taxon>Pichiales</taxon>
        <taxon>Pichiaceae</taxon>
        <taxon>Kuraishia</taxon>
    </lineage>
</organism>
<dbReference type="SMART" id="SM00720">
    <property type="entry name" value="calpain_III"/>
    <property type="match status" value="1"/>
</dbReference>
<dbReference type="PRINTS" id="PR00704">
    <property type="entry name" value="CALPAIN"/>
</dbReference>
<sequence>MELEIIHNLYEFANFNRSLGNHDEFDILFKRCYRHLKEELDRRESSPKESSPEFKNDLIQLTKKVLELKETQLTMQEKLIWLGSKIGGRGGFWFPSDRFYFVDSPELGCDTSNQRDLVFHEDVPDTKKEGDLRGQVHQEQEHQQALESINGLRLDKTEDNTPDIDWSLEGFETLRQNGSDCSFVSSLISMMSSGFDISDLITKGKHRFGVTFHLNGCTRYVVVDSFIPELSVKSRNKKLLWPAIVEKAYTKLFEGSNFANDMYLLSGWIPEYVPIRYLTRERRLEIYEMFKKNEVRIGLGTFDESHDFAIVNIEIEPDASDVVFTVVDPRESYNGKFKLKSLNDYEVLYVCHNPLRFSFITQQILMNTNTREVWSKPQFTVQCDEATTIWCLMERFLTGKNASTPKEGSINVHWKHGKDRIYSLSNCARGTANNSRFHLSKFAAQKGHSTLCVDSDIRSIVSLTLYSTSKISLCKAKDEKSTEVIRSSWSLSNSGGSYLHPTFCENPTYELIVPDNSRVDIALESCHEAEVTVFKEEISDKNMVYSPTYSRNVYHEDVLLLGTRFILVPSTYDPGQTGGFSMAIRHDSGIKLRELSTRLGLFVKTERGDNFPRFALTTSRRSSMRIRARLSETNTNTMTITQFRNRNDTETTASSHLPNNGEFHLQDAFHGSEFELHLEGHYLIDFPLISSQLCAATVEVGSDHPFELQIL</sequence>
<evidence type="ECO:0000256" key="4">
    <source>
        <dbReference type="ARBA" id="ARBA00022807"/>
    </source>
</evidence>
<dbReference type="EMBL" id="HG793126">
    <property type="protein sequence ID" value="CDK26176.1"/>
    <property type="molecule type" value="Genomic_DNA"/>
</dbReference>
<evidence type="ECO:0000259" key="6">
    <source>
        <dbReference type="SMART" id="SM00720"/>
    </source>
</evidence>
<dbReference type="RefSeq" id="XP_022458184.1">
    <property type="nucleotide sequence ID" value="XM_022604399.1"/>
</dbReference>
<protein>
    <recommendedName>
        <fullName evidence="5">Cysteine protease RIM13</fullName>
    </recommendedName>
</protein>
<dbReference type="AlphaFoldDB" id="W6MJ04"/>
<evidence type="ECO:0000256" key="2">
    <source>
        <dbReference type="ARBA" id="ARBA00022670"/>
    </source>
</evidence>
<gene>
    <name evidence="7" type="ORF">KUCA_T00002147001</name>
</gene>
<dbReference type="InterPro" id="IPR036213">
    <property type="entry name" value="Calpain_III_sf"/>
</dbReference>
<keyword evidence="8" id="KW-1185">Reference proteome</keyword>
<reference evidence="7" key="2">
    <citation type="submission" date="2014-02" db="EMBL/GenBank/DDBJ databases">
        <title>Complete DNA sequence of /Kuraishia capsulata/ illustrates novel genomic features among budding yeasts (/Saccharomycotina/).</title>
        <authorList>
            <person name="Morales L."/>
            <person name="Noel B."/>
            <person name="Porcel B."/>
            <person name="Marcet-Houben M."/>
            <person name="Hullo M-F."/>
            <person name="Sacerdot C."/>
            <person name="Tekaia F."/>
            <person name="Leh-Louis V."/>
            <person name="Despons L."/>
            <person name="Khanna V."/>
            <person name="Aury J-M."/>
            <person name="Barbe V."/>
            <person name="Couloux A."/>
            <person name="Labadie K."/>
            <person name="Pelletier E."/>
            <person name="Souciet J-L."/>
            <person name="Boekhout T."/>
            <person name="Gabaldon T."/>
            <person name="Wincker P."/>
            <person name="Dujon B."/>
        </authorList>
    </citation>
    <scope>NUCLEOTIDE SEQUENCE</scope>
    <source>
        <strain evidence="7">CBS 1993</strain>
    </source>
</reference>
<keyword evidence="3" id="KW-0378">Hydrolase</keyword>
<evidence type="ECO:0000256" key="3">
    <source>
        <dbReference type="ARBA" id="ARBA00022801"/>
    </source>
</evidence>
<feature type="domain" description="Peptidase C2 calpain" evidence="6">
    <location>
        <begin position="479"/>
        <end position="593"/>
    </location>
</feature>
<evidence type="ECO:0000256" key="1">
    <source>
        <dbReference type="ARBA" id="ARBA00010193"/>
    </source>
</evidence>
<dbReference type="SUPFAM" id="SSF49758">
    <property type="entry name" value="Calpain large subunit, middle domain (domain III)"/>
    <property type="match status" value="1"/>
</dbReference>
<dbReference type="InterPro" id="IPR022683">
    <property type="entry name" value="Calpain_III"/>
</dbReference>
<keyword evidence="2" id="KW-0645">Protease</keyword>
<dbReference type="Proteomes" id="UP000019384">
    <property type="component" value="Unassembled WGS sequence"/>
</dbReference>
<evidence type="ECO:0000313" key="7">
    <source>
        <dbReference type="EMBL" id="CDK26176.1"/>
    </source>
</evidence>
<evidence type="ECO:0000313" key="8">
    <source>
        <dbReference type="Proteomes" id="UP000019384"/>
    </source>
</evidence>
<dbReference type="PANTHER" id="PTHR46143">
    <property type="entry name" value="CALPAIN-7"/>
    <property type="match status" value="1"/>
</dbReference>
<dbReference type="SUPFAM" id="SSF54001">
    <property type="entry name" value="Cysteine proteinases"/>
    <property type="match status" value="1"/>
</dbReference>
<name>W6MJ04_9ASCO</name>
<dbReference type="PANTHER" id="PTHR46143:SF1">
    <property type="entry name" value="CALPAIN-7"/>
    <property type="match status" value="1"/>
</dbReference>
<dbReference type="HOGENOM" id="CLU_023416_0_0_1"/>
<dbReference type="OrthoDB" id="167576at2759"/>
<dbReference type="STRING" id="1382522.W6MJ04"/>
<comment type="similarity">
    <text evidence="1">Belongs to the peptidase C2 family. PalB/RIM13 subfamily.</text>
</comment>
<reference evidence="7" key="1">
    <citation type="submission" date="2013-12" db="EMBL/GenBank/DDBJ databases">
        <authorList>
            <person name="Genoscope - CEA"/>
        </authorList>
    </citation>
    <scope>NUCLEOTIDE SEQUENCE</scope>
    <source>
        <strain evidence="7">CBS 1993</strain>
    </source>
</reference>
<dbReference type="InterPro" id="IPR051297">
    <property type="entry name" value="PalB/RIM13"/>
</dbReference>
<proteinExistence type="inferred from homology"/>
<dbReference type="GeneID" id="34519572"/>
<dbReference type="Gene3D" id="2.60.120.380">
    <property type="match status" value="1"/>
</dbReference>
<dbReference type="GO" id="GO:0004198">
    <property type="term" value="F:calcium-dependent cysteine-type endopeptidase activity"/>
    <property type="evidence" value="ECO:0007669"/>
    <property type="project" value="InterPro"/>
</dbReference>
<keyword evidence="4" id="KW-0788">Thiol protease</keyword>